<sequence>MIDIKNLTIDYEKNVIDDISFFSGPGKVHVLMGRNGAGKSSILNAISGLINYHGDIKTDGKISYLNQNVNTKVNFTVFETIILGKVKSLNFKLSDQDIKDTYEIMDLLNLRKFENKKISKMSGGEVQKVLIAQALISKPDILLLDEPVSALDLHNQYEILAIIKNLTQKLNLTTLITLHQMELIERYADNIILINDNKIYGVGDKYRIFTKEMFDEVYNIDANIKKVDDSLLFLFNMNNNQQIYEI</sequence>
<gene>
    <name evidence="6" type="ORF">ACCQ41_04630</name>
</gene>
<dbReference type="InterPro" id="IPR003593">
    <property type="entry name" value="AAA+_ATPase"/>
</dbReference>
<keyword evidence="7" id="KW-1185">Reference proteome</keyword>
<keyword evidence="4 6" id="KW-0067">ATP-binding</keyword>
<evidence type="ECO:0000259" key="5">
    <source>
        <dbReference type="PROSITE" id="PS50893"/>
    </source>
</evidence>
<dbReference type="Proteomes" id="UP001637996">
    <property type="component" value="Unassembled WGS sequence"/>
</dbReference>
<name>A0ABW9MA99_9FIRM</name>
<evidence type="ECO:0000256" key="2">
    <source>
        <dbReference type="ARBA" id="ARBA00022448"/>
    </source>
</evidence>
<dbReference type="GO" id="GO:0005524">
    <property type="term" value="F:ATP binding"/>
    <property type="evidence" value="ECO:0007669"/>
    <property type="project" value="UniProtKB-KW"/>
</dbReference>
<evidence type="ECO:0000256" key="4">
    <source>
        <dbReference type="ARBA" id="ARBA00022840"/>
    </source>
</evidence>
<evidence type="ECO:0000313" key="7">
    <source>
        <dbReference type="Proteomes" id="UP001637996"/>
    </source>
</evidence>
<dbReference type="PANTHER" id="PTHR42734">
    <property type="entry name" value="METAL TRANSPORT SYSTEM ATP-BINDING PROTEIN TM_0124-RELATED"/>
    <property type="match status" value="1"/>
</dbReference>
<feature type="domain" description="ABC transporter" evidence="5">
    <location>
        <begin position="2"/>
        <end position="221"/>
    </location>
</feature>
<proteinExistence type="inferred from homology"/>
<keyword evidence="3" id="KW-0547">Nucleotide-binding</keyword>
<comment type="caution">
    <text evidence="6">The sequence shown here is derived from an EMBL/GenBank/DDBJ whole genome shotgun (WGS) entry which is preliminary data.</text>
</comment>
<protein>
    <submittedName>
        <fullName evidence="6">ABC transporter ATP-binding protein</fullName>
    </submittedName>
</protein>
<evidence type="ECO:0000256" key="1">
    <source>
        <dbReference type="ARBA" id="ARBA00005417"/>
    </source>
</evidence>
<dbReference type="EMBL" id="JBGMEI010000006">
    <property type="protein sequence ID" value="MFO3665526.1"/>
    <property type="molecule type" value="Genomic_DNA"/>
</dbReference>
<organism evidence="6 7">
    <name type="scientific">Anaerococcus martiniensis</name>
    <dbReference type="NCBI Taxonomy" id="3115615"/>
    <lineage>
        <taxon>Bacteria</taxon>
        <taxon>Bacillati</taxon>
        <taxon>Bacillota</taxon>
        <taxon>Tissierellia</taxon>
        <taxon>Tissierellales</taxon>
        <taxon>Peptoniphilaceae</taxon>
        <taxon>Anaerococcus</taxon>
    </lineage>
</organism>
<dbReference type="Gene3D" id="3.40.50.300">
    <property type="entry name" value="P-loop containing nucleotide triphosphate hydrolases"/>
    <property type="match status" value="1"/>
</dbReference>
<evidence type="ECO:0000256" key="3">
    <source>
        <dbReference type="ARBA" id="ARBA00022741"/>
    </source>
</evidence>
<dbReference type="PROSITE" id="PS50893">
    <property type="entry name" value="ABC_TRANSPORTER_2"/>
    <property type="match status" value="1"/>
</dbReference>
<reference evidence="6 7" key="1">
    <citation type="journal article" date="2025" name="Anaerobe">
        <title>Description of Anaerococcus kampingiae sp. nov., Anaerococcus groningensis sp. nov., Anaerococcus martiniensis sp. nov., and Anaerococcus cruorum sp. nov., isolated from human clinical specimens.</title>
        <authorList>
            <person name="Boiten K.E."/>
            <person name="Meijer J."/>
            <person name="van Wezel E.M."/>
            <person name="Veloo A.C.M."/>
        </authorList>
    </citation>
    <scope>NUCLEOTIDE SEQUENCE [LARGE SCALE GENOMIC DNA]</scope>
    <source>
        <strain evidence="6 7">ENR0831</strain>
    </source>
</reference>
<accession>A0ABW9MA99</accession>
<dbReference type="PANTHER" id="PTHR42734:SF6">
    <property type="entry name" value="MOLYBDATE IMPORT ATP-BINDING PROTEIN MOLC"/>
    <property type="match status" value="1"/>
</dbReference>
<keyword evidence="2" id="KW-0813">Transport</keyword>
<comment type="similarity">
    <text evidence="1">Belongs to the ABC transporter superfamily.</text>
</comment>
<dbReference type="InterPro" id="IPR027417">
    <property type="entry name" value="P-loop_NTPase"/>
</dbReference>
<dbReference type="InterPro" id="IPR003439">
    <property type="entry name" value="ABC_transporter-like_ATP-bd"/>
</dbReference>
<dbReference type="InterPro" id="IPR050153">
    <property type="entry name" value="Metal_Ion_Import_ABC"/>
</dbReference>
<dbReference type="Pfam" id="PF00005">
    <property type="entry name" value="ABC_tran"/>
    <property type="match status" value="1"/>
</dbReference>
<dbReference type="SUPFAM" id="SSF52540">
    <property type="entry name" value="P-loop containing nucleoside triphosphate hydrolases"/>
    <property type="match status" value="1"/>
</dbReference>
<dbReference type="RefSeq" id="WP_410031222.1">
    <property type="nucleotide sequence ID" value="NZ_JBGMEI010000006.1"/>
</dbReference>
<evidence type="ECO:0000313" key="6">
    <source>
        <dbReference type="EMBL" id="MFO3665526.1"/>
    </source>
</evidence>
<dbReference type="SMART" id="SM00382">
    <property type="entry name" value="AAA"/>
    <property type="match status" value="1"/>
</dbReference>